<dbReference type="AlphaFoldDB" id="A0A7H8TET3"/>
<protein>
    <submittedName>
        <fullName evidence="2">Uncharacterized protein</fullName>
    </submittedName>
</protein>
<feature type="region of interest" description="Disordered" evidence="1">
    <location>
        <begin position="1"/>
        <end position="34"/>
    </location>
</feature>
<evidence type="ECO:0000313" key="3">
    <source>
        <dbReference type="Proteomes" id="UP000509418"/>
    </source>
</evidence>
<dbReference type="Proteomes" id="UP000509418">
    <property type="component" value="Chromosome"/>
</dbReference>
<dbReference type="EMBL" id="CP056041">
    <property type="protein sequence ID" value="QKZ22003.1"/>
    <property type="molecule type" value="Genomic_DNA"/>
</dbReference>
<evidence type="ECO:0000256" key="1">
    <source>
        <dbReference type="SAM" id="MobiDB-lite"/>
    </source>
</evidence>
<organism evidence="2 3">
    <name type="scientific">Streptomyces chartreusis</name>
    <dbReference type="NCBI Taxonomy" id="1969"/>
    <lineage>
        <taxon>Bacteria</taxon>
        <taxon>Bacillati</taxon>
        <taxon>Actinomycetota</taxon>
        <taxon>Actinomycetes</taxon>
        <taxon>Kitasatosporales</taxon>
        <taxon>Streptomycetaceae</taxon>
        <taxon>Streptomyces</taxon>
    </lineage>
</organism>
<feature type="compositionally biased region" description="Basic and acidic residues" evidence="1">
    <location>
        <begin position="25"/>
        <end position="34"/>
    </location>
</feature>
<dbReference type="RefSeq" id="WP_176577389.1">
    <property type="nucleotide sequence ID" value="NZ_CBDRGH010000002.1"/>
</dbReference>
<gene>
    <name evidence="2" type="ORF">HUT05_34455</name>
</gene>
<accession>A0A7H8TET3</accession>
<name>A0A7H8TET3_STRCX</name>
<keyword evidence="3" id="KW-1185">Reference proteome</keyword>
<evidence type="ECO:0000313" key="2">
    <source>
        <dbReference type="EMBL" id="QKZ22003.1"/>
    </source>
</evidence>
<proteinExistence type="predicted"/>
<sequence>MSRRGTPYQPSQGGQLGTAAPFHPRLGDLARDTSKGGQIGVVITQPAEGRNTYHLCPPGGGDKWSAPNDGNTLRPVQPQVTYVTPLKRDVTYDARAQHGGVPITVHYDDGGTAESLLVLDPSQLELYHYQTGRILTLRDEDLRGLL</sequence>
<reference evidence="2 3" key="1">
    <citation type="submission" date="2020-06" db="EMBL/GenBank/DDBJ databases">
        <title>Genome mining for natural products.</title>
        <authorList>
            <person name="Zhang B."/>
            <person name="Shi J."/>
            <person name="Ge H."/>
        </authorList>
    </citation>
    <scope>NUCLEOTIDE SEQUENCE [LARGE SCALE GENOMIC DNA]</scope>
    <source>
        <strain evidence="2 3">NA02069</strain>
    </source>
</reference>